<feature type="compositionally biased region" description="Basic and acidic residues" evidence="1">
    <location>
        <begin position="175"/>
        <end position="193"/>
    </location>
</feature>
<keyword evidence="3" id="KW-1185">Reference proteome</keyword>
<feature type="region of interest" description="Disordered" evidence="1">
    <location>
        <begin position="208"/>
        <end position="238"/>
    </location>
</feature>
<evidence type="ECO:0000313" key="3">
    <source>
        <dbReference type="Proteomes" id="UP000324222"/>
    </source>
</evidence>
<feature type="compositionally biased region" description="Polar residues" evidence="1">
    <location>
        <begin position="208"/>
        <end position="219"/>
    </location>
</feature>
<evidence type="ECO:0000256" key="1">
    <source>
        <dbReference type="SAM" id="MobiDB-lite"/>
    </source>
</evidence>
<dbReference type="Proteomes" id="UP000324222">
    <property type="component" value="Unassembled WGS sequence"/>
</dbReference>
<proteinExistence type="predicted"/>
<reference evidence="2 3" key="1">
    <citation type="submission" date="2019-05" db="EMBL/GenBank/DDBJ databases">
        <title>Another draft genome of Portunus trituberculatus and its Hox gene families provides insights of decapod evolution.</title>
        <authorList>
            <person name="Jeong J.-H."/>
            <person name="Song I."/>
            <person name="Kim S."/>
            <person name="Choi T."/>
            <person name="Kim D."/>
            <person name="Ryu S."/>
            <person name="Kim W."/>
        </authorList>
    </citation>
    <scope>NUCLEOTIDE SEQUENCE [LARGE SCALE GENOMIC DNA]</scope>
    <source>
        <tissue evidence="2">Muscle</tissue>
    </source>
</reference>
<name>A0A5B7EJY2_PORTR</name>
<feature type="region of interest" description="Disordered" evidence="1">
    <location>
        <begin position="41"/>
        <end position="193"/>
    </location>
</feature>
<dbReference type="AlphaFoldDB" id="A0A5B7EJY2"/>
<evidence type="ECO:0000313" key="2">
    <source>
        <dbReference type="EMBL" id="MPC33449.1"/>
    </source>
</evidence>
<sequence length="329" mass="35233">MEWWRRGLVRRRQLDRHLVGCGVVIEHRRMWCLRSIDRLSSAGGQPLATPHTESSNATDAPVTESRVVGDGGVPGIATVSGGDDQKIKLTRVPSTARPQHGKEMAGEPGGALADPNNGNFNNEAKKLKDSEADRTETTEKVVDASGAGVPPDVMLSDAPAPPGVAGRTPEGELVSDDRTSGSEDSVDSEKEMADLSDDMRNLMKETISSVSLSQPNSRSPAAPHARESSEPDLANDYEGSADEMVRISGLRVEAHGKGIEYEELAGSVLVNTEATLRLFGQVLTTDTEILFTANPAEAGEVCGAHLSKAFKSRTDGPHCVPRFLHRYLC</sequence>
<dbReference type="EMBL" id="VSRR010002837">
    <property type="protein sequence ID" value="MPC33449.1"/>
    <property type="molecule type" value="Genomic_DNA"/>
</dbReference>
<feature type="compositionally biased region" description="Basic and acidic residues" evidence="1">
    <location>
        <begin position="123"/>
        <end position="142"/>
    </location>
</feature>
<dbReference type="OrthoDB" id="5353557at2759"/>
<protein>
    <submittedName>
        <fullName evidence="2">Uncharacterized protein</fullName>
    </submittedName>
</protein>
<comment type="caution">
    <text evidence="2">The sequence shown here is derived from an EMBL/GenBank/DDBJ whole genome shotgun (WGS) entry which is preliminary data.</text>
</comment>
<gene>
    <name evidence="2" type="ORF">E2C01_026799</name>
</gene>
<organism evidence="2 3">
    <name type="scientific">Portunus trituberculatus</name>
    <name type="common">Swimming crab</name>
    <name type="synonym">Neptunus trituberculatus</name>
    <dbReference type="NCBI Taxonomy" id="210409"/>
    <lineage>
        <taxon>Eukaryota</taxon>
        <taxon>Metazoa</taxon>
        <taxon>Ecdysozoa</taxon>
        <taxon>Arthropoda</taxon>
        <taxon>Crustacea</taxon>
        <taxon>Multicrustacea</taxon>
        <taxon>Malacostraca</taxon>
        <taxon>Eumalacostraca</taxon>
        <taxon>Eucarida</taxon>
        <taxon>Decapoda</taxon>
        <taxon>Pleocyemata</taxon>
        <taxon>Brachyura</taxon>
        <taxon>Eubrachyura</taxon>
        <taxon>Portunoidea</taxon>
        <taxon>Portunidae</taxon>
        <taxon>Portuninae</taxon>
        <taxon>Portunus</taxon>
    </lineage>
</organism>
<accession>A0A5B7EJY2</accession>